<evidence type="ECO:0000313" key="1">
    <source>
        <dbReference type="EMBL" id="HGH62193.1"/>
    </source>
</evidence>
<reference evidence="1" key="1">
    <citation type="journal article" date="2020" name="mSystems">
        <title>Genome- and Community-Level Interaction Insights into Carbon Utilization and Element Cycling Functions of Hydrothermarchaeota in Hydrothermal Sediment.</title>
        <authorList>
            <person name="Zhou Z."/>
            <person name="Liu Y."/>
            <person name="Xu W."/>
            <person name="Pan J."/>
            <person name="Luo Z.H."/>
            <person name="Li M."/>
        </authorList>
    </citation>
    <scope>NUCLEOTIDE SEQUENCE [LARGE SCALE GENOMIC DNA]</scope>
    <source>
        <strain evidence="1">SpSt-769</strain>
    </source>
</reference>
<evidence type="ECO:0008006" key="2">
    <source>
        <dbReference type="Google" id="ProtNLM"/>
    </source>
</evidence>
<dbReference type="EMBL" id="DTGT01000422">
    <property type="protein sequence ID" value="HGH62193.1"/>
    <property type="molecule type" value="Genomic_DNA"/>
</dbReference>
<accession>A0A7C4EWT3</accession>
<protein>
    <recommendedName>
        <fullName evidence="2">(2Fe-2S) ferredoxin domain-containing protein</fullName>
    </recommendedName>
</protein>
<proteinExistence type="predicted"/>
<comment type="caution">
    <text evidence="1">The sequence shown here is derived from an EMBL/GenBank/DDBJ whole genome shotgun (WGS) entry which is preliminary data.</text>
</comment>
<gene>
    <name evidence="1" type="ORF">ENV54_12945</name>
</gene>
<sequence length="92" mass="10083">MKATVKFCGGCDPTFDRVEYLNQIKRAAGKRVSWIAPHEGGGDVLLVICGCPKACPVDELEDIRASVVITDNDSSPEIVVERILRKGRSHED</sequence>
<organism evidence="1">
    <name type="scientific">Desulfomonile tiedjei</name>
    <dbReference type="NCBI Taxonomy" id="2358"/>
    <lineage>
        <taxon>Bacteria</taxon>
        <taxon>Pseudomonadati</taxon>
        <taxon>Thermodesulfobacteriota</taxon>
        <taxon>Desulfomonilia</taxon>
        <taxon>Desulfomonilales</taxon>
        <taxon>Desulfomonilaceae</taxon>
        <taxon>Desulfomonile</taxon>
    </lineage>
</organism>
<dbReference type="AlphaFoldDB" id="A0A7C4EWT3"/>
<name>A0A7C4EWT3_9BACT</name>